<protein>
    <submittedName>
        <fullName evidence="2">Ring-cleaving dioxygenase</fullName>
    </submittedName>
</protein>
<keyword evidence="2" id="KW-0560">Oxidoreductase</keyword>
<accession>A0A078LPF3</accession>
<evidence type="ECO:0000313" key="2">
    <source>
        <dbReference type="EMBL" id="CDZ92934.1"/>
    </source>
</evidence>
<dbReference type="GO" id="GO:0046686">
    <property type="term" value="P:response to cadmium ion"/>
    <property type="evidence" value="ECO:0007669"/>
    <property type="project" value="TreeGrafter"/>
</dbReference>
<keyword evidence="2" id="KW-0223">Dioxygenase</keyword>
<dbReference type="PANTHER" id="PTHR41294:SF1">
    <property type="entry name" value="CADMIUM-INDUCED PROTEIN CADI"/>
    <property type="match status" value="1"/>
</dbReference>
<dbReference type="SUPFAM" id="SSF54593">
    <property type="entry name" value="Glyoxalase/Bleomycin resistance protein/Dihydroxybiphenyl dioxygenase"/>
    <property type="match status" value="1"/>
</dbReference>
<proteinExistence type="predicted"/>
<dbReference type="AlphaFoldDB" id="A0A078LPF3"/>
<name>A0A078LPF3_9PSED</name>
<dbReference type="CDD" id="cd06587">
    <property type="entry name" value="VOC"/>
    <property type="match status" value="1"/>
</dbReference>
<dbReference type="InterPro" id="IPR037523">
    <property type="entry name" value="VOC_core"/>
</dbReference>
<dbReference type="RefSeq" id="WP_037021682.1">
    <property type="nucleotide sequence ID" value="NZ_CCSF01000001.1"/>
</dbReference>
<dbReference type="HOGENOM" id="CLU_146025_0_0_6"/>
<dbReference type="GO" id="GO:0051213">
    <property type="term" value="F:dioxygenase activity"/>
    <property type="evidence" value="ECO:0007669"/>
    <property type="project" value="UniProtKB-KW"/>
</dbReference>
<dbReference type="Gene3D" id="3.10.180.10">
    <property type="entry name" value="2,3-Dihydroxybiphenyl 1,2-Dioxygenase, domain 1"/>
    <property type="match status" value="1"/>
</dbReference>
<dbReference type="InterPro" id="IPR029068">
    <property type="entry name" value="Glyas_Bleomycin-R_OHBP_Dase"/>
</dbReference>
<dbReference type="InterPro" id="IPR004360">
    <property type="entry name" value="Glyas_Fos-R_dOase_dom"/>
</dbReference>
<reference evidence="2 3" key="1">
    <citation type="submission" date="2014-07" db="EMBL/GenBank/DDBJ databases">
        <authorList>
            <person name="Urmite Genomes Urmite Genomes"/>
        </authorList>
    </citation>
    <scope>NUCLEOTIDE SEQUENCE [LARGE SCALE GENOMIC DNA]</scope>
    <source>
        <strain evidence="2 3">20_BN</strain>
    </source>
</reference>
<dbReference type="Proteomes" id="UP000053902">
    <property type="component" value="Unassembled WGS sequence"/>
</dbReference>
<dbReference type="InterPro" id="IPR052393">
    <property type="entry name" value="Cadmium-induced_rsp"/>
</dbReference>
<feature type="domain" description="VOC" evidence="1">
    <location>
        <begin position="4"/>
        <end position="127"/>
    </location>
</feature>
<evidence type="ECO:0000313" key="3">
    <source>
        <dbReference type="Proteomes" id="UP000053902"/>
    </source>
</evidence>
<keyword evidence="3" id="KW-1185">Reference proteome</keyword>
<dbReference type="STRING" id="1499686.BN1079_00209"/>
<dbReference type="PROSITE" id="PS51819">
    <property type="entry name" value="VOC"/>
    <property type="match status" value="1"/>
</dbReference>
<dbReference type="PANTHER" id="PTHR41294">
    <property type="entry name" value="CADMIUM-INDUCED PROTEIN CADI"/>
    <property type="match status" value="1"/>
</dbReference>
<organism evidence="2 3">
    <name type="scientific">Pseudomonas saudiphocaensis</name>
    <dbReference type="NCBI Taxonomy" id="1499686"/>
    <lineage>
        <taxon>Bacteria</taxon>
        <taxon>Pseudomonadati</taxon>
        <taxon>Pseudomonadota</taxon>
        <taxon>Gammaproteobacteria</taxon>
        <taxon>Pseudomonadales</taxon>
        <taxon>Pseudomonadaceae</taxon>
        <taxon>Pseudomonas</taxon>
    </lineage>
</organism>
<dbReference type="OrthoDB" id="9789841at2"/>
<dbReference type="Pfam" id="PF00903">
    <property type="entry name" value="Glyoxalase"/>
    <property type="match status" value="1"/>
</dbReference>
<sequence>MRPTLTHLALHVPDLDACIEFYSEFCGMRVFHERAGKGSRIVWMAEPGKEQTFIFVIMPGGMDRGLAANDYSHFGFALSSRDEVDAIADRAREAGCLIWEPRDEPYPVGYYCGLRDPAGNYVEFSYGQPLGPGAEELPAP</sequence>
<dbReference type="eggNOG" id="COG0346">
    <property type="taxonomic scope" value="Bacteria"/>
</dbReference>
<evidence type="ECO:0000259" key="1">
    <source>
        <dbReference type="PROSITE" id="PS51819"/>
    </source>
</evidence>
<dbReference type="EMBL" id="CCSF01000001">
    <property type="protein sequence ID" value="CDZ92934.1"/>
    <property type="molecule type" value="Genomic_DNA"/>
</dbReference>
<gene>
    <name evidence="2" type="ORF">BN1079_00209</name>
</gene>